<evidence type="ECO:0000313" key="2">
    <source>
        <dbReference type="Proteomes" id="UP000694560"/>
    </source>
</evidence>
<reference evidence="1" key="1">
    <citation type="submission" date="2025-08" db="UniProtKB">
        <authorList>
            <consortium name="Ensembl"/>
        </authorList>
    </citation>
    <scope>IDENTIFICATION</scope>
</reference>
<dbReference type="PANTHER" id="PTHR48426:SF1">
    <property type="entry name" value="CHROMATIN TARGET OF PRMT1 PROTEIN"/>
    <property type="match status" value="1"/>
</dbReference>
<dbReference type="Ensembl" id="ENSMCST00000014813.1">
    <property type="protein sequence ID" value="ENSMCSP00000014443.1"/>
    <property type="gene ID" value="ENSMCSG00000010213.1"/>
</dbReference>
<sequence>PVPREQTRSLRRRRHCCMTLCPSPNLLFQKSLKQRLGKSNIQARLGRPVGTLARGALGGRGLALGQRGMPRGALRGRGARCVLRCFDTLCCIKLFLDCSPGDLFLVVFTRMDLPRRICCIFRSLTNFQREFAKFSVGTRTRRIPSGSGDPDPLRSRWLCSRDASRSR</sequence>
<evidence type="ECO:0000313" key="1">
    <source>
        <dbReference type="Ensembl" id="ENSMCSP00000014443.1"/>
    </source>
</evidence>
<reference evidence="1" key="2">
    <citation type="submission" date="2025-09" db="UniProtKB">
        <authorList>
            <consortium name="Ensembl"/>
        </authorList>
    </citation>
    <scope>IDENTIFICATION</scope>
</reference>
<keyword evidence="2" id="KW-1185">Reference proteome</keyword>
<dbReference type="PANTHER" id="PTHR48426">
    <property type="entry name" value="CHROMATIN TARGET OF PRMT1 PROTEIN"/>
    <property type="match status" value="1"/>
</dbReference>
<dbReference type="Proteomes" id="UP000694560">
    <property type="component" value="Unplaced"/>
</dbReference>
<accession>A0A8C5X6M4</accession>
<organism evidence="1 2">
    <name type="scientific">Malurus cyaneus samueli</name>
    <dbReference type="NCBI Taxonomy" id="2593467"/>
    <lineage>
        <taxon>Eukaryota</taxon>
        <taxon>Metazoa</taxon>
        <taxon>Chordata</taxon>
        <taxon>Craniata</taxon>
        <taxon>Vertebrata</taxon>
        <taxon>Euteleostomi</taxon>
        <taxon>Archelosauria</taxon>
        <taxon>Archosauria</taxon>
        <taxon>Dinosauria</taxon>
        <taxon>Saurischia</taxon>
        <taxon>Theropoda</taxon>
        <taxon>Coelurosauria</taxon>
        <taxon>Aves</taxon>
        <taxon>Neognathae</taxon>
        <taxon>Neoaves</taxon>
        <taxon>Telluraves</taxon>
        <taxon>Australaves</taxon>
        <taxon>Passeriformes</taxon>
        <taxon>Meliphagoidea</taxon>
        <taxon>Maluridae</taxon>
        <taxon>Malurus</taxon>
    </lineage>
</organism>
<dbReference type="AlphaFoldDB" id="A0A8C5X6M4"/>
<proteinExistence type="predicted"/>
<dbReference type="OrthoDB" id="446014at2759"/>
<name>A0A8C5X6M4_9PASS</name>
<dbReference type="InterPro" id="IPR052656">
    <property type="entry name" value="CTOP_PRMT1"/>
</dbReference>
<protein>
    <submittedName>
        <fullName evidence="1">Uncharacterized protein</fullName>
    </submittedName>
</protein>